<accession>A0A512IZT2</accession>
<reference evidence="3" key="1">
    <citation type="journal article" date="2014" name="Int. J. Syst. Evol. Microbiol.">
        <title>Complete genome of a new Firmicutes species belonging to the dominant human colonic microbiota ('Ruminococcus bicirculans') reveals two chromosomes and a selective capacity to utilize plant glucans.</title>
        <authorList>
            <consortium name="NISC Comparative Sequencing Program"/>
            <person name="Wegmann U."/>
            <person name="Louis P."/>
            <person name="Goesmann A."/>
            <person name="Henrissat B."/>
            <person name="Duncan S.H."/>
            <person name="Flint H.J."/>
        </authorList>
    </citation>
    <scope>NUCLEOTIDE SEQUENCE</scope>
    <source>
        <strain evidence="3">NBRC 107715</strain>
    </source>
</reference>
<gene>
    <name evidence="3" type="ORF">GCM10007888_58720</name>
    <name evidence="2" type="ORF">MOX02_12660</name>
</gene>
<feature type="region of interest" description="Disordered" evidence="1">
    <location>
        <begin position="1"/>
        <end position="57"/>
    </location>
</feature>
<dbReference type="Proteomes" id="UP001156856">
    <property type="component" value="Unassembled WGS sequence"/>
</dbReference>
<dbReference type="AlphaFoldDB" id="A0A512IZT2"/>
<evidence type="ECO:0000313" key="3">
    <source>
        <dbReference type="EMBL" id="GLS67488.1"/>
    </source>
</evidence>
<feature type="compositionally biased region" description="Basic and acidic residues" evidence="1">
    <location>
        <begin position="28"/>
        <end position="38"/>
    </location>
</feature>
<dbReference type="RefSeq" id="WP_170267699.1">
    <property type="nucleotide sequence ID" value="NZ_BJZU01000018.1"/>
</dbReference>
<dbReference type="EMBL" id="BJZU01000018">
    <property type="protein sequence ID" value="GEP03228.1"/>
    <property type="molecule type" value="Genomic_DNA"/>
</dbReference>
<evidence type="ECO:0000313" key="5">
    <source>
        <dbReference type="Proteomes" id="UP001156856"/>
    </source>
</evidence>
<comment type="caution">
    <text evidence="2">The sequence shown here is derived from an EMBL/GenBank/DDBJ whole genome shotgun (WGS) entry which is preliminary data.</text>
</comment>
<evidence type="ECO:0000313" key="4">
    <source>
        <dbReference type="Proteomes" id="UP000321960"/>
    </source>
</evidence>
<dbReference type="Proteomes" id="UP000321960">
    <property type="component" value="Unassembled WGS sequence"/>
</dbReference>
<reference evidence="5" key="2">
    <citation type="journal article" date="2019" name="Int. J. Syst. Evol. Microbiol.">
        <title>The Global Catalogue of Microorganisms (GCM) 10K type strain sequencing project: providing services to taxonomists for standard genome sequencing and annotation.</title>
        <authorList>
            <consortium name="The Broad Institute Genomics Platform"/>
            <consortium name="The Broad Institute Genome Sequencing Center for Infectious Disease"/>
            <person name="Wu L."/>
            <person name="Ma J."/>
        </authorList>
    </citation>
    <scope>NUCLEOTIDE SEQUENCE [LARGE SCALE GENOMIC DNA]</scope>
    <source>
        <strain evidence="5">NBRC 107715</strain>
    </source>
</reference>
<feature type="compositionally biased region" description="Acidic residues" evidence="1">
    <location>
        <begin position="48"/>
        <end position="57"/>
    </location>
</feature>
<evidence type="ECO:0000256" key="1">
    <source>
        <dbReference type="SAM" id="MobiDB-lite"/>
    </source>
</evidence>
<protein>
    <submittedName>
        <fullName evidence="2">Uncharacterized protein</fullName>
    </submittedName>
</protein>
<organism evidence="2 4">
    <name type="scientific">Methylobacterium oxalidis</name>
    <dbReference type="NCBI Taxonomy" id="944322"/>
    <lineage>
        <taxon>Bacteria</taxon>
        <taxon>Pseudomonadati</taxon>
        <taxon>Pseudomonadota</taxon>
        <taxon>Alphaproteobacteria</taxon>
        <taxon>Hyphomicrobiales</taxon>
        <taxon>Methylobacteriaceae</taxon>
        <taxon>Methylobacterium</taxon>
    </lineage>
</organism>
<feature type="compositionally biased region" description="Basic and acidic residues" evidence="1">
    <location>
        <begin position="1"/>
        <end position="18"/>
    </location>
</feature>
<dbReference type="EMBL" id="BSPK01000112">
    <property type="protein sequence ID" value="GLS67488.1"/>
    <property type="molecule type" value="Genomic_DNA"/>
</dbReference>
<name>A0A512IZT2_9HYPH</name>
<reference evidence="2 4" key="3">
    <citation type="submission" date="2019-07" db="EMBL/GenBank/DDBJ databases">
        <title>Whole genome shotgun sequence of Methylobacterium oxalidis NBRC 107715.</title>
        <authorList>
            <person name="Hosoyama A."/>
            <person name="Uohara A."/>
            <person name="Ohji S."/>
            <person name="Ichikawa N."/>
        </authorList>
    </citation>
    <scope>NUCLEOTIDE SEQUENCE [LARGE SCALE GENOMIC DNA]</scope>
    <source>
        <strain evidence="2 4">NBRC 107715</strain>
    </source>
</reference>
<keyword evidence="5" id="KW-1185">Reference proteome</keyword>
<sequence>MTDGKRSDDPDARERPSADKPANAAPDAVKDPSEKTEGKPGLAGGSDREDEADPGAG</sequence>
<reference evidence="3" key="4">
    <citation type="submission" date="2023-01" db="EMBL/GenBank/DDBJ databases">
        <title>Draft genome sequence of Methylobacterium oxalidis strain NBRC 107715.</title>
        <authorList>
            <person name="Sun Q."/>
            <person name="Mori K."/>
        </authorList>
    </citation>
    <scope>NUCLEOTIDE SEQUENCE</scope>
    <source>
        <strain evidence="3">NBRC 107715</strain>
    </source>
</reference>
<proteinExistence type="predicted"/>
<evidence type="ECO:0000313" key="2">
    <source>
        <dbReference type="EMBL" id="GEP03228.1"/>
    </source>
</evidence>